<proteinExistence type="predicted"/>
<reference evidence="5" key="1">
    <citation type="journal article" date="2020" name="Stud. Mycol.">
        <title>101 Dothideomycetes genomes: a test case for predicting lifestyles and emergence of pathogens.</title>
        <authorList>
            <person name="Haridas S."/>
            <person name="Albert R."/>
            <person name="Binder M."/>
            <person name="Bloem J."/>
            <person name="Labutti K."/>
            <person name="Salamov A."/>
            <person name="Andreopoulos B."/>
            <person name="Baker S."/>
            <person name="Barry K."/>
            <person name="Bills G."/>
            <person name="Bluhm B."/>
            <person name="Cannon C."/>
            <person name="Castanera R."/>
            <person name="Culley D."/>
            <person name="Daum C."/>
            <person name="Ezra D."/>
            <person name="Gonzalez J."/>
            <person name="Henrissat B."/>
            <person name="Kuo A."/>
            <person name="Liang C."/>
            <person name="Lipzen A."/>
            <person name="Lutzoni F."/>
            <person name="Magnuson J."/>
            <person name="Mondo S."/>
            <person name="Nolan M."/>
            <person name="Ohm R."/>
            <person name="Pangilinan J."/>
            <person name="Park H.-J."/>
            <person name="Ramirez L."/>
            <person name="Alfaro M."/>
            <person name="Sun H."/>
            <person name="Tritt A."/>
            <person name="Yoshinaga Y."/>
            <person name="Zwiers L.-H."/>
            <person name="Turgeon B."/>
            <person name="Goodwin S."/>
            <person name="Spatafora J."/>
            <person name="Crous P."/>
            <person name="Grigoriev I."/>
        </authorList>
    </citation>
    <scope>NUCLEOTIDE SEQUENCE</scope>
    <source>
        <strain evidence="5">CBS 113389</strain>
    </source>
</reference>
<dbReference type="GeneID" id="54477167"/>
<dbReference type="Pfam" id="PF07690">
    <property type="entry name" value="MFS_1"/>
    <property type="match status" value="2"/>
</dbReference>
<feature type="transmembrane region" description="Helical" evidence="3">
    <location>
        <begin position="279"/>
        <end position="305"/>
    </location>
</feature>
<feature type="region of interest" description="Disordered" evidence="2">
    <location>
        <begin position="484"/>
        <end position="521"/>
    </location>
</feature>
<dbReference type="GO" id="GO:0022857">
    <property type="term" value="F:transmembrane transporter activity"/>
    <property type="evidence" value="ECO:0007669"/>
    <property type="project" value="InterPro"/>
</dbReference>
<dbReference type="EMBL" id="MU001639">
    <property type="protein sequence ID" value="KAF2480396.1"/>
    <property type="molecule type" value="Genomic_DNA"/>
</dbReference>
<evidence type="ECO:0000313" key="5">
    <source>
        <dbReference type="EMBL" id="KAF2480396.1"/>
    </source>
</evidence>
<feature type="transmembrane region" description="Helical" evidence="3">
    <location>
        <begin position="358"/>
        <end position="380"/>
    </location>
</feature>
<dbReference type="Proteomes" id="UP000799767">
    <property type="component" value="Unassembled WGS sequence"/>
</dbReference>
<protein>
    <submittedName>
        <fullName evidence="5">Major facilitator superfamily domain-containing protein</fullName>
    </submittedName>
</protein>
<dbReference type="InterPro" id="IPR011701">
    <property type="entry name" value="MFS"/>
</dbReference>
<feature type="transmembrane region" description="Helical" evidence="3">
    <location>
        <begin position="60"/>
        <end position="78"/>
    </location>
</feature>
<dbReference type="PANTHER" id="PTHR23520">
    <property type="entry name" value="TRANSPORTER, PUTATIVE (AFU_ORTHOLOGUE AFUA_3G04000)-RELATED"/>
    <property type="match status" value="1"/>
</dbReference>
<feature type="transmembrane region" description="Helical" evidence="3">
    <location>
        <begin position="90"/>
        <end position="107"/>
    </location>
</feature>
<name>A0A6A6PKR6_9PEZI</name>
<accession>A0A6A6PKR6</accession>
<comment type="subcellular location">
    <subcellularLocation>
        <location evidence="1">Membrane</location>
        <topology evidence="1">Multi-pass membrane protein</topology>
    </subcellularLocation>
</comment>
<keyword evidence="3" id="KW-1133">Transmembrane helix</keyword>
<evidence type="ECO:0000256" key="1">
    <source>
        <dbReference type="ARBA" id="ARBA00004141"/>
    </source>
</evidence>
<dbReference type="InterPro" id="IPR020846">
    <property type="entry name" value="MFS_dom"/>
</dbReference>
<sequence length="521" mass="57840">MARILEWLLHETSLYTLLTHATRDTYLILVSRFLRMFAYGGVALVLAIFLRIAGLSWTQVGSFMSIALLGDAAISYFFTLKADVIGRRRVLMIGSSLMIFSGTVFAFTKNYWLLLFAAVIGVITPGAHEVGPFRAVQESTLAHLTKPEARTGIYAWFAVSSTLGMATGLFVAGWLTYFQREWLGYEWTDTYPAIFGMYAVIGLIKTGLTLLLSDRCEADYRPGRVRANLEEQENSSRPLLNASNRGRLSYTKSSEVRERVRRIGSSVTTKLSPESKRTLLRLGALFAINSFASGMLPVTLMSFYVNWRTRRYFISHVGYAMSVVWLAASVGVLFSAAVAKRLGLVKTMVLMHLPNAIFLAFIPLAPTFWIMISLLFASAACGSMDQAPRMAFVAAVFPPEERTAVMGTINLIRTVASAGGPLLSGFLWEKKMWWVTFVLSASLKVLYDVGLLVMFVNTKLPEQEGRPGEFTVADVDVGILLSENLAHPEEFGPLDDEDEYGEEEEANARNRDGKGMYEDVA</sequence>
<feature type="transmembrane region" description="Helical" evidence="3">
    <location>
        <begin position="317"/>
        <end position="338"/>
    </location>
</feature>
<feature type="transmembrane region" description="Helical" evidence="3">
    <location>
        <begin position="153"/>
        <end position="178"/>
    </location>
</feature>
<feature type="transmembrane region" description="Helical" evidence="3">
    <location>
        <begin position="33"/>
        <end position="54"/>
    </location>
</feature>
<evidence type="ECO:0000259" key="4">
    <source>
        <dbReference type="PROSITE" id="PS50850"/>
    </source>
</evidence>
<dbReference type="PANTHER" id="PTHR23520:SF5">
    <property type="entry name" value="TRANSPORTER, PUTATIVE (AFU_ORTHOLOGUE AFUA_3G04000)-RELATED"/>
    <property type="match status" value="1"/>
</dbReference>
<dbReference type="GO" id="GO:0000329">
    <property type="term" value="C:fungal-type vacuole membrane"/>
    <property type="evidence" value="ECO:0007669"/>
    <property type="project" value="TreeGrafter"/>
</dbReference>
<keyword evidence="6" id="KW-1185">Reference proteome</keyword>
<feature type="transmembrane region" description="Helical" evidence="3">
    <location>
        <begin position="113"/>
        <end position="133"/>
    </location>
</feature>
<gene>
    <name evidence="5" type="ORF">BDY17DRAFT_318135</name>
</gene>
<evidence type="ECO:0000313" key="6">
    <source>
        <dbReference type="Proteomes" id="UP000799767"/>
    </source>
</evidence>
<dbReference type="SUPFAM" id="SSF103473">
    <property type="entry name" value="MFS general substrate transporter"/>
    <property type="match status" value="1"/>
</dbReference>
<evidence type="ECO:0000256" key="3">
    <source>
        <dbReference type="SAM" id="Phobius"/>
    </source>
</evidence>
<keyword evidence="3" id="KW-0472">Membrane</keyword>
<feature type="compositionally biased region" description="Basic and acidic residues" evidence="2">
    <location>
        <begin position="506"/>
        <end position="521"/>
    </location>
</feature>
<dbReference type="RefSeq" id="XP_033586966.1">
    <property type="nucleotide sequence ID" value="XM_033736165.1"/>
</dbReference>
<dbReference type="InterPro" id="IPR036259">
    <property type="entry name" value="MFS_trans_sf"/>
</dbReference>
<keyword evidence="3" id="KW-0812">Transmembrane</keyword>
<feature type="transmembrane region" description="Helical" evidence="3">
    <location>
        <begin position="432"/>
        <end position="456"/>
    </location>
</feature>
<dbReference type="PROSITE" id="PS50850">
    <property type="entry name" value="MFS"/>
    <property type="match status" value="1"/>
</dbReference>
<organism evidence="5 6">
    <name type="scientific">Neohortaea acidophila</name>
    <dbReference type="NCBI Taxonomy" id="245834"/>
    <lineage>
        <taxon>Eukaryota</taxon>
        <taxon>Fungi</taxon>
        <taxon>Dikarya</taxon>
        <taxon>Ascomycota</taxon>
        <taxon>Pezizomycotina</taxon>
        <taxon>Dothideomycetes</taxon>
        <taxon>Dothideomycetidae</taxon>
        <taxon>Mycosphaerellales</taxon>
        <taxon>Teratosphaeriaceae</taxon>
        <taxon>Neohortaea</taxon>
    </lineage>
</organism>
<evidence type="ECO:0000256" key="2">
    <source>
        <dbReference type="SAM" id="MobiDB-lite"/>
    </source>
</evidence>
<dbReference type="AlphaFoldDB" id="A0A6A6PKR6"/>
<feature type="domain" description="Major facilitator superfamily (MFS) profile" evidence="4">
    <location>
        <begin position="24"/>
        <end position="459"/>
    </location>
</feature>
<feature type="compositionally biased region" description="Acidic residues" evidence="2">
    <location>
        <begin position="492"/>
        <end position="505"/>
    </location>
</feature>
<dbReference type="OrthoDB" id="10027823at2759"/>
<feature type="transmembrane region" description="Helical" evidence="3">
    <location>
        <begin position="190"/>
        <end position="212"/>
    </location>
</feature>
<dbReference type="Gene3D" id="1.20.1250.20">
    <property type="entry name" value="MFS general substrate transporter like domains"/>
    <property type="match status" value="2"/>
</dbReference>